<dbReference type="AlphaFoldDB" id="A0A0E0BDJ6"/>
<reference evidence="1" key="2">
    <citation type="submission" date="2018-05" db="EMBL/GenBank/DDBJ databases">
        <title>OgluRS3 (Oryza glumaepatula Reference Sequence Version 3).</title>
        <authorList>
            <person name="Zhang J."/>
            <person name="Kudrna D."/>
            <person name="Lee S."/>
            <person name="Talag J."/>
            <person name="Welchert J."/>
            <person name="Wing R.A."/>
        </authorList>
    </citation>
    <scope>NUCLEOTIDE SEQUENCE [LARGE SCALE GENOMIC DNA]</scope>
</reference>
<sequence>MGDELVAMMGLARELMATQCPDLVVAIGGEARVPDLVITDGGRWRREQGARSPVRVPCRWR</sequence>
<evidence type="ECO:0000313" key="2">
    <source>
        <dbReference type="Proteomes" id="UP000026961"/>
    </source>
</evidence>
<dbReference type="Proteomes" id="UP000026961">
    <property type="component" value="Chromosome 10"/>
</dbReference>
<reference evidence="1" key="1">
    <citation type="submission" date="2015-04" db="UniProtKB">
        <authorList>
            <consortium name="EnsemblPlants"/>
        </authorList>
    </citation>
    <scope>IDENTIFICATION</scope>
</reference>
<evidence type="ECO:0000313" key="1">
    <source>
        <dbReference type="EnsemblPlants" id="OGLUM10G18060.1"/>
    </source>
</evidence>
<dbReference type="Gramene" id="OGLUM10G18060.1">
    <property type="protein sequence ID" value="OGLUM10G18060.1"/>
    <property type="gene ID" value="OGLUM10G18060"/>
</dbReference>
<organism evidence="1">
    <name type="scientific">Oryza glumipatula</name>
    <dbReference type="NCBI Taxonomy" id="40148"/>
    <lineage>
        <taxon>Eukaryota</taxon>
        <taxon>Viridiplantae</taxon>
        <taxon>Streptophyta</taxon>
        <taxon>Embryophyta</taxon>
        <taxon>Tracheophyta</taxon>
        <taxon>Spermatophyta</taxon>
        <taxon>Magnoliopsida</taxon>
        <taxon>Liliopsida</taxon>
        <taxon>Poales</taxon>
        <taxon>Poaceae</taxon>
        <taxon>BOP clade</taxon>
        <taxon>Oryzoideae</taxon>
        <taxon>Oryzeae</taxon>
        <taxon>Oryzinae</taxon>
        <taxon>Oryza</taxon>
    </lineage>
</organism>
<name>A0A0E0BDJ6_9ORYZ</name>
<accession>A0A0E0BDJ6</accession>
<protein>
    <submittedName>
        <fullName evidence="1">Uncharacterized protein</fullName>
    </submittedName>
</protein>
<dbReference type="HOGENOM" id="CLU_2926367_0_0_1"/>
<keyword evidence="2" id="KW-1185">Reference proteome</keyword>
<proteinExistence type="predicted"/>
<dbReference type="EnsemblPlants" id="OGLUM10G18060.1">
    <property type="protein sequence ID" value="OGLUM10G18060.1"/>
    <property type="gene ID" value="OGLUM10G18060"/>
</dbReference>